<dbReference type="InterPro" id="IPR036737">
    <property type="entry name" value="OmpA-like_sf"/>
</dbReference>
<dbReference type="Proteomes" id="UP000196778">
    <property type="component" value="Unassembled WGS sequence"/>
</dbReference>
<keyword evidence="9" id="KW-1185">Reference proteome</keyword>
<name>A0A1R4JXX2_9MICO</name>
<evidence type="ECO:0000256" key="1">
    <source>
        <dbReference type="ARBA" id="ARBA00004442"/>
    </source>
</evidence>
<evidence type="ECO:0000313" key="8">
    <source>
        <dbReference type="EMBL" id="SJN36866.1"/>
    </source>
</evidence>
<dbReference type="InterPro" id="IPR050330">
    <property type="entry name" value="Bact_OuterMem_StrucFunc"/>
</dbReference>
<gene>
    <name evidence="8" type="ORF">FM119_10160</name>
</gene>
<dbReference type="PANTHER" id="PTHR30329">
    <property type="entry name" value="STATOR ELEMENT OF FLAGELLAR MOTOR COMPLEX"/>
    <property type="match status" value="1"/>
</dbReference>
<dbReference type="PROSITE" id="PS01068">
    <property type="entry name" value="OMPA_1"/>
    <property type="match status" value="1"/>
</dbReference>
<dbReference type="EMBL" id="FUKR01000056">
    <property type="protein sequence ID" value="SJN36866.1"/>
    <property type="molecule type" value="Genomic_DNA"/>
</dbReference>
<accession>A0A1R4JXX2</accession>
<feature type="region of interest" description="Disordered" evidence="5">
    <location>
        <begin position="352"/>
        <end position="373"/>
    </location>
</feature>
<evidence type="ECO:0000256" key="5">
    <source>
        <dbReference type="SAM" id="MobiDB-lite"/>
    </source>
</evidence>
<organism evidence="8 9">
    <name type="scientific">Mycetocola reblochoni REB411</name>
    <dbReference type="NCBI Taxonomy" id="1255698"/>
    <lineage>
        <taxon>Bacteria</taxon>
        <taxon>Bacillati</taxon>
        <taxon>Actinomycetota</taxon>
        <taxon>Actinomycetes</taxon>
        <taxon>Micrococcales</taxon>
        <taxon>Microbacteriaceae</taxon>
        <taxon>Mycetocola</taxon>
    </lineage>
</organism>
<dbReference type="GO" id="GO:0009279">
    <property type="term" value="C:cell outer membrane"/>
    <property type="evidence" value="ECO:0007669"/>
    <property type="project" value="UniProtKB-SubCell"/>
</dbReference>
<keyword evidence="3" id="KW-0998">Cell outer membrane</keyword>
<evidence type="ECO:0000256" key="6">
    <source>
        <dbReference type="SAM" id="SignalP"/>
    </source>
</evidence>
<evidence type="ECO:0000256" key="4">
    <source>
        <dbReference type="PROSITE-ProRule" id="PRU00473"/>
    </source>
</evidence>
<feature type="region of interest" description="Disordered" evidence="5">
    <location>
        <begin position="122"/>
        <end position="147"/>
    </location>
</feature>
<evidence type="ECO:0000256" key="2">
    <source>
        <dbReference type="ARBA" id="ARBA00023136"/>
    </source>
</evidence>
<proteinExistence type="predicted"/>
<dbReference type="OrthoDB" id="5166631at2"/>
<dbReference type="PROSITE" id="PS51123">
    <property type="entry name" value="OMPA_2"/>
    <property type="match status" value="1"/>
</dbReference>
<comment type="subcellular location">
    <subcellularLocation>
        <location evidence="1">Cell outer membrane</location>
    </subcellularLocation>
</comment>
<evidence type="ECO:0000256" key="3">
    <source>
        <dbReference type="ARBA" id="ARBA00023237"/>
    </source>
</evidence>
<keyword evidence="6" id="KW-0732">Signal</keyword>
<feature type="domain" description="OmpA-like" evidence="7">
    <location>
        <begin position="231"/>
        <end position="349"/>
    </location>
</feature>
<feature type="signal peptide" evidence="6">
    <location>
        <begin position="1"/>
        <end position="18"/>
    </location>
</feature>
<sequence length="526" mass="55599">MHRRLPLALALVTTLALTSCTTGEPAPVDSGSAVPGDGASSGSGAELFVEGHLTAGDEDTAARIGPLVNRGDHAVLVLELVHPDGTAGDGFERRKHWMAHPFRGVYRFPLLDLDAGTVEEPVRLGDDQDSDSEATAEIPASSGSPSAAYSVYGVQDRESVDVLVPSVGLVEDVPVVDESALPDGDDVRSVAAIDAAEEQIGLPGQEIVTRTAQLESFALSDDSAQDIEVTPDRVDINLNSDVLFDSAADTLSDGAESELRRVAAQLEAIDGGEVTIVGHTDDVDTDEYNQALSERRAEAVHTRLAELSDLDGLSVSVEGRGETEPRVSGTTAEDRAANRRVEVLVVPDEPSAPVVIEGGEGELPEPEGPVGSAGEGVTAVNDDGEELHIDLEELRTRGRYLVGDVAVRNVGEDTNSLVMNSLRAMTLSTPRGESEPNQMNMPSGLTLLEGGQRFFPVDYSIDGAPYTPVVPDQAVTLEPGESVRLAVVWPRMASTSAVLDVSDYKGTLKGGRAHYFLFRVTGIPIR</sequence>
<dbReference type="SUPFAM" id="SSF103088">
    <property type="entry name" value="OmpA-like"/>
    <property type="match status" value="1"/>
</dbReference>
<reference evidence="8" key="1">
    <citation type="submission" date="2017-02" db="EMBL/GenBank/DDBJ databases">
        <authorList>
            <person name="Peterson S.W."/>
        </authorList>
    </citation>
    <scope>NUCLEOTIDE SEQUENCE [LARGE SCALE GENOMIC DNA]</scope>
    <source>
        <strain evidence="8">EB411</strain>
    </source>
</reference>
<keyword evidence="2 4" id="KW-0472">Membrane</keyword>
<evidence type="ECO:0000313" key="9">
    <source>
        <dbReference type="Proteomes" id="UP000196778"/>
    </source>
</evidence>
<evidence type="ECO:0000259" key="7">
    <source>
        <dbReference type="PROSITE" id="PS51123"/>
    </source>
</evidence>
<dbReference type="PANTHER" id="PTHR30329:SF21">
    <property type="entry name" value="LIPOPROTEIN YIAD-RELATED"/>
    <property type="match status" value="1"/>
</dbReference>
<dbReference type="CDD" id="cd07185">
    <property type="entry name" value="OmpA_C-like"/>
    <property type="match status" value="1"/>
</dbReference>
<dbReference type="AlphaFoldDB" id="A0A1R4JXX2"/>
<dbReference type="InterPro" id="IPR006690">
    <property type="entry name" value="OMPA-like_CS"/>
</dbReference>
<dbReference type="PROSITE" id="PS51257">
    <property type="entry name" value="PROKAR_LIPOPROTEIN"/>
    <property type="match status" value="1"/>
</dbReference>
<dbReference type="InterPro" id="IPR006664">
    <property type="entry name" value="OMP_bac"/>
</dbReference>
<dbReference type="RefSeq" id="WP_087137743.1">
    <property type="nucleotide sequence ID" value="NZ_FUKR01000056.1"/>
</dbReference>
<protein>
    <submittedName>
        <fullName evidence="8">Outer membrane protein A</fullName>
    </submittedName>
</protein>
<feature type="region of interest" description="Disordered" evidence="5">
    <location>
        <begin position="21"/>
        <end position="43"/>
    </location>
</feature>
<dbReference type="Gene3D" id="3.30.1330.60">
    <property type="entry name" value="OmpA-like domain"/>
    <property type="match status" value="1"/>
</dbReference>
<dbReference type="PRINTS" id="PR01021">
    <property type="entry name" value="OMPADOMAIN"/>
</dbReference>
<feature type="chain" id="PRO_5039222435" evidence="6">
    <location>
        <begin position="19"/>
        <end position="526"/>
    </location>
</feature>
<dbReference type="Pfam" id="PF00691">
    <property type="entry name" value="OmpA"/>
    <property type="match status" value="1"/>
</dbReference>
<dbReference type="InterPro" id="IPR006665">
    <property type="entry name" value="OmpA-like"/>
</dbReference>